<dbReference type="Proteomes" id="UP001479436">
    <property type="component" value="Unassembled WGS sequence"/>
</dbReference>
<gene>
    <name evidence="5" type="ORF">K7432_014830</name>
</gene>
<dbReference type="PANTHER" id="PTHR10015">
    <property type="entry name" value="HEAT SHOCK TRANSCRIPTION FACTOR"/>
    <property type="match status" value="1"/>
</dbReference>
<evidence type="ECO:0000259" key="4">
    <source>
        <dbReference type="Pfam" id="PF00447"/>
    </source>
</evidence>
<dbReference type="SUPFAM" id="SSF46785">
    <property type="entry name" value="Winged helix' DNA-binding domain"/>
    <property type="match status" value="1"/>
</dbReference>
<evidence type="ECO:0000313" key="5">
    <source>
        <dbReference type="EMBL" id="KAK9760786.1"/>
    </source>
</evidence>
<evidence type="ECO:0000256" key="1">
    <source>
        <dbReference type="ARBA" id="ARBA00004123"/>
    </source>
</evidence>
<evidence type="ECO:0000256" key="3">
    <source>
        <dbReference type="ARBA" id="ARBA00023242"/>
    </source>
</evidence>
<proteinExistence type="predicted"/>
<accession>A0ABR2WH83</accession>
<keyword evidence="2" id="KW-0238">DNA-binding</keyword>
<dbReference type="InterPro" id="IPR036390">
    <property type="entry name" value="WH_DNA-bd_sf"/>
</dbReference>
<dbReference type="InterPro" id="IPR036388">
    <property type="entry name" value="WH-like_DNA-bd_sf"/>
</dbReference>
<name>A0ABR2WH83_9FUNG</name>
<sequence length="217" mass="24536">LPQYYETSKLASFTRQLNIYGFERVSDRRRTKQSAATSSIVYSHQHFKRDQPNSLHLIQRISGPYPKVRNQAEILAENKDIRPKLLPSSLSSVLSSTPRANLHSISQEECQSVCTKDIAVDCPSCMALKCEVEALRKTIEYYRSLVENSINYIEILTNGQEACTVDISQSLIPSFTVPVSLEDGLLSLWANSDPNVYSYIYPYPSSIDDTQCFPRVS</sequence>
<feature type="non-terminal residue" evidence="5">
    <location>
        <position position="1"/>
    </location>
</feature>
<evidence type="ECO:0000313" key="6">
    <source>
        <dbReference type="Proteomes" id="UP001479436"/>
    </source>
</evidence>
<dbReference type="PANTHER" id="PTHR10015:SF206">
    <property type="entry name" value="HSF-TYPE DNA-BINDING DOMAIN-CONTAINING PROTEIN"/>
    <property type="match status" value="1"/>
</dbReference>
<comment type="subcellular location">
    <subcellularLocation>
        <location evidence="1">Nucleus</location>
    </subcellularLocation>
</comment>
<dbReference type="Pfam" id="PF00447">
    <property type="entry name" value="HSF_DNA-bind"/>
    <property type="match status" value="1"/>
</dbReference>
<protein>
    <recommendedName>
        <fullName evidence="4">HSF-type DNA-binding domain-containing protein</fullName>
    </recommendedName>
</protein>
<keyword evidence="3" id="KW-0539">Nucleus</keyword>
<organism evidence="5 6">
    <name type="scientific">Basidiobolus ranarum</name>
    <dbReference type="NCBI Taxonomy" id="34480"/>
    <lineage>
        <taxon>Eukaryota</taxon>
        <taxon>Fungi</taxon>
        <taxon>Fungi incertae sedis</taxon>
        <taxon>Zoopagomycota</taxon>
        <taxon>Entomophthoromycotina</taxon>
        <taxon>Basidiobolomycetes</taxon>
        <taxon>Basidiobolales</taxon>
        <taxon>Basidiobolaceae</taxon>
        <taxon>Basidiobolus</taxon>
    </lineage>
</organism>
<dbReference type="Gene3D" id="1.10.10.10">
    <property type="entry name" value="Winged helix-like DNA-binding domain superfamily/Winged helix DNA-binding domain"/>
    <property type="match status" value="1"/>
</dbReference>
<dbReference type="InterPro" id="IPR000232">
    <property type="entry name" value="HSF_DNA-bd"/>
</dbReference>
<keyword evidence="6" id="KW-1185">Reference proteome</keyword>
<comment type="caution">
    <text evidence="5">The sequence shown here is derived from an EMBL/GenBank/DDBJ whole genome shotgun (WGS) entry which is preliminary data.</text>
</comment>
<feature type="domain" description="HSF-type DNA-binding" evidence="4">
    <location>
        <begin position="1"/>
        <end position="60"/>
    </location>
</feature>
<dbReference type="EMBL" id="JASJQH010001800">
    <property type="protein sequence ID" value="KAK9760786.1"/>
    <property type="molecule type" value="Genomic_DNA"/>
</dbReference>
<reference evidence="5 6" key="1">
    <citation type="submission" date="2023-04" db="EMBL/GenBank/DDBJ databases">
        <title>Genome of Basidiobolus ranarum AG-B5.</title>
        <authorList>
            <person name="Stajich J.E."/>
            <person name="Carter-House D."/>
            <person name="Gryganskyi A."/>
        </authorList>
    </citation>
    <scope>NUCLEOTIDE SEQUENCE [LARGE SCALE GENOMIC DNA]</scope>
    <source>
        <strain evidence="5 6">AG-B5</strain>
    </source>
</reference>
<evidence type="ECO:0000256" key="2">
    <source>
        <dbReference type="ARBA" id="ARBA00023125"/>
    </source>
</evidence>